<evidence type="ECO:0000313" key="3">
    <source>
        <dbReference type="Proteomes" id="UP000019478"/>
    </source>
</evidence>
<evidence type="ECO:0000313" key="2">
    <source>
        <dbReference type="EMBL" id="EXJ86368.1"/>
    </source>
</evidence>
<evidence type="ECO:0000256" key="1">
    <source>
        <dbReference type="SAM" id="MobiDB-lite"/>
    </source>
</evidence>
<organism evidence="2 3">
    <name type="scientific">Capronia epimyces CBS 606.96</name>
    <dbReference type="NCBI Taxonomy" id="1182542"/>
    <lineage>
        <taxon>Eukaryota</taxon>
        <taxon>Fungi</taxon>
        <taxon>Dikarya</taxon>
        <taxon>Ascomycota</taxon>
        <taxon>Pezizomycotina</taxon>
        <taxon>Eurotiomycetes</taxon>
        <taxon>Chaetothyriomycetidae</taxon>
        <taxon>Chaetothyriales</taxon>
        <taxon>Herpotrichiellaceae</taxon>
        <taxon>Capronia</taxon>
    </lineage>
</organism>
<dbReference type="STRING" id="1182542.W9Y1L2"/>
<dbReference type="AlphaFoldDB" id="W9Y1L2"/>
<proteinExistence type="predicted"/>
<gene>
    <name evidence="2" type="ORF">A1O3_03319</name>
</gene>
<sequence length="234" mass="23893">MAACASASPHRQEGRAVSAPRPYSHGATFAGNGTATVSSTAASTGTATSSTSSTTGTSSGAITTPTTPLTVVASRSGSPIHFLPINAAGLRLYLGGQTLSYCPDIVDDLGACPPGNETAFSLCNLAVIVPGGQQLYVTPRGEIGYTQAHSSFMPNGSLPCPFTYYKAPGAPLGLLSTQAFGADGLMACPTDGDAWQVFANLRNATVPQGNVSQCLGFDGLALDYPELFAAWQYT</sequence>
<dbReference type="eggNOG" id="ENOG502S6B1">
    <property type="taxonomic scope" value="Eukaryota"/>
</dbReference>
<dbReference type="PANTHER" id="PTHR42047">
    <property type="entry name" value="PROTEIN, PUTATIVE (AFU_ORTHOLOGUE AFUA_6G03560)-RELATED"/>
    <property type="match status" value="1"/>
</dbReference>
<dbReference type="InterPro" id="IPR052820">
    <property type="entry name" value="PhiA_domain"/>
</dbReference>
<name>W9Y1L2_9EURO</name>
<dbReference type="OrthoDB" id="5430620at2759"/>
<keyword evidence="3" id="KW-1185">Reference proteome</keyword>
<accession>W9Y1L2</accession>
<comment type="caution">
    <text evidence="2">The sequence shown here is derived from an EMBL/GenBank/DDBJ whole genome shotgun (WGS) entry which is preliminary data.</text>
</comment>
<dbReference type="PANTHER" id="PTHR42047:SF1">
    <property type="entry name" value="PROTEIN, PUTATIVE (AFU_ORTHOLOGUE AFUA_6G03560)-RELATED"/>
    <property type="match status" value="1"/>
</dbReference>
<dbReference type="GeneID" id="19167447"/>
<reference evidence="2 3" key="1">
    <citation type="submission" date="2013-03" db="EMBL/GenBank/DDBJ databases">
        <title>The Genome Sequence of Capronia epimyces CBS 606.96.</title>
        <authorList>
            <consortium name="The Broad Institute Genomics Platform"/>
            <person name="Cuomo C."/>
            <person name="de Hoog S."/>
            <person name="Gorbushina A."/>
            <person name="Walker B."/>
            <person name="Young S.K."/>
            <person name="Zeng Q."/>
            <person name="Gargeya S."/>
            <person name="Fitzgerald M."/>
            <person name="Haas B."/>
            <person name="Abouelleil A."/>
            <person name="Allen A.W."/>
            <person name="Alvarado L."/>
            <person name="Arachchi H.M."/>
            <person name="Berlin A.M."/>
            <person name="Chapman S.B."/>
            <person name="Gainer-Dewar J."/>
            <person name="Goldberg J."/>
            <person name="Griggs A."/>
            <person name="Gujja S."/>
            <person name="Hansen M."/>
            <person name="Howarth C."/>
            <person name="Imamovic A."/>
            <person name="Ireland A."/>
            <person name="Larimer J."/>
            <person name="McCowan C."/>
            <person name="Murphy C."/>
            <person name="Pearson M."/>
            <person name="Poon T.W."/>
            <person name="Priest M."/>
            <person name="Roberts A."/>
            <person name="Saif S."/>
            <person name="Shea T."/>
            <person name="Sisk P."/>
            <person name="Sykes S."/>
            <person name="Wortman J."/>
            <person name="Nusbaum C."/>
            <person name="Birren B."/>
        </authorList>
    </citation>
    <scope>NUCLEOTIDE SEQUENCE [LARGE SCALE GENOMIC DNA]</scope>
    <source>
        <strain evidence="2 3">CBS 606.96</strain>
    </source>
</reference>
<dbReference type="RefSeq" id="XP_007731647.1">
    <property type="nucleotide sequence ID" value="XM_007733457.1"/>
</dbReference>
<dbReference type="Proteomes" id="UP000019478">
    <property type="component" value="Unassembled WGS sequence"/>
</dbReference>
<feature type="compositionally biased region" description="Low complexity" evidence="1">
    <location>
        <begin position="30"/>
        <end position="65"/>
    </location>
</feature>
<dbReference type="HOGENOM" id="CLU_078556_0_0_1"/>
<protein>
    <submittedName>
        <fullName evidence="2">Uncharacterized protein</fullName>
    </submittedName>
</protein>
<feature type="region of interest" description="Disordered" evidence="1">
    <location>
        <begin position="1"/>
        <end position="65"/>
    </location>
</feature>
<dbReference type="EMBL" id="AMGY01000003">
    <property type="protein sequence ID" value="EXJ86368.1"/>
    <property type="molecule type" value="Genomic_DNA"/>
</dbReference>